<sequence>MKTFCLLFLIALIFYTNVIHTEQTEPEIAMKAFVTMKGIEKIQSIINPILIQEIQNVQIPPVTVKKDGLTLELYNMVITKLQFDQETVTLTAPDEITIAIKQLSTHCDMDWHYTFGLLKDSGTADEEVTEVDITMTLKYFANNSHIALVAESAQCSIGKLDITLHGGASWLYNIIIDILKGPIKDLIASSLSSEFVTEINTLAPSLLDSIPIKIDIDQYTSLHFEMLGQELTSEYIAAFNNAEFYDIANPVECPLPHHDLPSTPKSEDYMAEVYLDEFAINSAFYAYNEEGRIDIIITNGEIPPYIPFQLNTSEFKDYIPNLYEKYPDLLMTIEITPNVLPSISITEANEIDATLILNLNFSVVESDNTTIPVFTFVCDIDADVDAYMDGETICGNLTLNTFTLVDTWTSIGPIDMNLFMPTLDMMVNAFVVPFLNGYLKTGFPIPTIDGVSFENSEVSYGDGYILISTDVDYTPPEYNFY</sequence>
<feature type="chain" id="PRO_5040176674" evidence="3">
    <location>
        <begin position="22"/>
        <end position="481"/>
    </location>
</feature>
<dbReference type="InterPro" id="IPR001124">
    <property type="entry name" value="Lipid-bd_serum_glycop_C"/>
</dbReference>
<dbReference type="GO" id="GO:0005615">
    <property type="term" value="C:extracellular space"/>
    <property type="evidence" value="ECO:0007669"/>
    <property type="project" value="TreeGrafter"/>
</dbReference>
<feature type="signal peptide" evidence="3">
    <location>
        <begin position="1"/>
        <end position="21"/>
    </location>
</feature>
<dbReference type="PANTHER" id="PTHR10504">
    <property type="entry name" value="BACTERICIDAL PERMEABILITY-INCREASING BPI PROTEIN-RELATED"/>
    <property type="match status" value="1"/>
</dbReference>
<evidence type="ECO:0000259" key="4">
    <source>
        <dbReference type="SMART" id="SM00329"/>
    </source>
</evidence>
<dbReference type="OMA" id="TEPPMIN"/>
<dbReference type="SUPFAM" id="SSF55394">
    <property type="entry name" value="Bactericidal permeability-increasing protein, BPI"/>
    <property type="match status" value="2"/>
</dbReference>
<evidence type="ECO:0000256" key="2">
    <source>
        <dbReference type="ARBA" id="ARBA00023157"/>
    </source>
</evidence>
<keyword evidence="3" id="KW-0732">Signal</keyword>
<dbReference type="EMBL" id="JAPDFW010000066">
    <property type="protein sequence ID" value="KAJ5075245.1"/>
    <property type="molecule type" value="Genomic_DNA"/>
</dbReference>
<dbReference type="OrthoDB" id="10255543at2759"/>
<proteinExistence type="inferred from homology"/>
<dbReference type="InterPro" id="IPR032942">
    <property type="entry name" value="BPI/LBP/Plunc"/>
</dbReference>
<dbReference type="Gene3D" id="3.15.10.10">
    <property type="entry name" value="Bactericidal permeability-increasing protein, domain 1"/>
    <property type="match status" value="1"/>
</dbReference>
<dbReference type="Pfam" id="PF01273">
    <property type="entry name" value="LBP_BPI_CETP"/>
    <property type="match status" value="1"/>
</dbReference>
<dbReference type="SMART" id="SM00329">
    <property type="entry name" value="BPI2"/>
    <property type="match status" value="1"/>
</dbReference>
<dbReference type="InterPro" id="IPR017943">
    <property type="entry name" value="Bactericidal_perm-incr_a/b_dom"/>
</dbReference>
<protein>
    <submittedName>
        <fullName evidence="5">Bactericidal permeability-increasing bpi protein-related</fullName>
    </submittedName>
</protein>
<evidence type="ECO:0000256" key="3">
    <source>
        <dbReference type="SAM" id="SignalP"/>
    </source>
</evidence>
<comment type="caution">
    <text evidence="5">The sequence shown here is derived from an EMBL/GenBank/DDBJ whole genome shotgun (WGS) entry which is preliminary data.</text>
</comment>
<dbReference type="Gene3D" id="3.15.20.10">
    <property type="entry name" value="Bactericidal permeability-increasing protein, domain 2"/>
    <property type="match status" value="1"/>
</dbReference>
<dbReference type="PANTHER" id="PTHR10504:SF131">
    <property type="entry name" value="BPI2 DOMAIN-CONTAINING PROTEIN"/>
    <property type="match status" value="1"/>
</dbReference>
<name>A0A9Q0LQ63_ANAIG</name>
<dbReference type="Pfam" id="PF02886">
    <property type="entry name" value="LBP_BPI_CETP_C"/>
    <property type="match status" value="1"/>
</dbReference>
<dbReference type="Proteomes" id="UP001149090">
    <property type="component" value="Unassembled WGS sequence"/>
</dbReference>
<feature type="domain" description="Lipid-binding serum glycoprotein C-terminal" evidence="4">
    <location>
        <begin position="265"/>
        <end position="469"/>
    </location>
</feature>
<reference evidence="5" key="1">
    <citation type="submission" date="2022-10" db="EMBL/GenBank/DDBJ databases">
        <title>Novel sulphate-reducing endosymbionts in the free-living metamonad Anaeramoeba.</title>
        <authorList>
            <person name="Jerlstrom-Hultqvist J."/>
            <person name="Cepicka I."/>
            <person name="Gallot-Lavallee L."/>
            <person name="Salas-Leiva D."/>
            <person name="Curtis B.A."/>
            <person name="Zahonova K."/>
            <person name="Pipaliya S."/>
            <person name="Dacks J."/>
            <person name="Roger A.J."/>
        </authorList>
    </citation>
    <scope>NUCLEOTIDE SEQUENCE</scope>
    <source>
        <strain evidence="5">BMAN</strain>
    </source>
</reference>
<organism evidence="5 6">
    <name type="scientific">Anaeramoeba ignava</name>
    <name type="common">Anaerobic marine amoeba</name>
    <dbReference type="NCBI Taxonomy" id="1746090"/>
    <lineage>
        <taxon>Eukaryota</taxon>
        <taxon>Metamonada</taxon>
        <taxon>Anaeramoebidae</taxon>
        <taxon>Anaeramoeba</taxon>
    </lineage>
</organism>
<keyword evidence="2" id="KW-1015">Disulfide bond</keyword>
<dbReference type="GO" id="GO:0008289">
    <property type="term" value="F:lipid binding"/>
    <property type="evidence" value="ECO:0007669"/>
    <property type="project" value="InterPro"/>
</dbReference>
<dbReference type="AlphaFoldDB" id="A0A9Q0LQ63"/>
<evidence type="ECO:0000313" key="6">
    <source>
        <dbReference type="Proteomes" id="UP001149090"/>
    </source>
</evidence>
<keyword evidence="6" id="KW-1185">Reference proteome</keyword>
<gene>
    <name evidence="5" type="ORF">M0811_07598</name>
</gene>
<comment type="similarity">
    <text evidence="1">Belongs to the BPI/LBP/Plunc superfamily. BPI/LBP family.</text>
</comment>
<evidence type="ECO:0000313" key="5">
    <source>
        <dbReference type="EMBL" id="KAJ5075245.1"/>
    </source>
</evidence>
<evidence type="ECO:0000256" key="1">
    <source>
        <dbReference type="ARBA" id="ARBA00007292"/>
    </source>
</evidence>
<accession>A0A9Q0LQ63</accession>
<dbReference type="InterPro" id="IPR017942">
    <property type="entry name" value="Lipid-bd_serum_glycop_N"/>
</dbReference>